<sequence length="261" mass="28786">MRLFEEPPARLTHSSHPQHELTLSSTAGAPFRCDGCQEPGSDGPRYRCAPCNFDLHTDCALAPPTLHHPLFSRCTFKFHHEPPPHAGGRQCDACGDRVSGFVFHCAERDLDIHPCCASLDDRIVTPDGRAFELINTKEVTSSSSSRRCGSCGDKTRRFWFYRGRFDGEDVYIHVACVKERARREWEASYRWRSGAGQIVLAGAPLMESALTSLSKRTRRGGGFERFRKIVGLVVSAIIAVIFGNPMGLIAAVAGPDGLLRG</sequence>
<dbReference type="STRING" id="77586.A0A0D9X7P3"/>
<dbReference type="HOGENOM" id="CLU_056082_1_0_1"/>
<proteinExistence type="predicted"/>
<keyword evidence="4" id="KW-0862">Zinc</keyword>
<evidence type="ECO:0000256" key="1">
    <source>
        <dbReference type="ARBA" id="ARBA00022723"/>
    </source>
</evidence>
<dbReference type="InterPro" id="IPR002219">
    <property type="entry name" value="PKC_DAG/PE"/>
</dbReference>
<evidence type="ECO:0000256" key="4">
    <source>
        <dbReference type="ARBA" id="ARBA00022833"/>
    </source>
</evidence>
<dbReference type="GO" id="GO:0008270">
    <property type="term" value="F:zinc ion binding"/>
    <property type="evidence" value="ECO:0007669"/>
    <property type="project" value="UniProtKB-KW"/>
</dbReference>
<evidence type="ECO:0000256" key="2">
    <source>
        <dbReference type="ARBA" id="ARBA00022737"/>
    </source>
</evidence>
<reference evidence="9" key="2">
    <citation type="submission" date="2013-12" db="EMBL/GenBank/DDBJ databases">
        <authorList>
            <person name="Yu Y."/>
            <person name="Lee S."/>
            <person name="de Baynast K."/>
            <person name="Wissotski M."/>
            <person name="Liu L."/>
            <person name="Talag J."/>
            <person name="Goicoechea J."/>
            <person name="Angelova A."/>
            <person name="Jetty R."/>
            <person name="Kudrna D."/>
            <person name="Golser W."/>
            <person name="Rivera L."/>
            <person name="Zhang J."/>
            <person name="Wing R."/>
        </authorList>
    </citation>
    <scope>NUCLEOTIDE SEQUENCE</scope>
</reference>
<name>A0A0D9X7P3_9ORYZ</name>
<keyword evidence="9" id="KW-1185">Reference proteome</keyword>
<evidence type="ECO:0000313" key="8">
    <source>
        <dbReference type="EnsemblPlants" id="LPERR08G11600.1"/>
    </source>
</evidence>
<organism evidence="8 9">
    <name type="scientific">Leersia perrieri</name>
    <dbReference type="NCBI Taxonomy" id="77586"/>
    <lineage>
        <taxon>Eukaryota</taxon>
        <taxon>Viridiplantae</taxon>
        <taxon>Streptophyta</taxon>
        <taxon>Embryophyta</taxon>
        <taxon>Tracheophyta</taxon>
        <taxon>Spermatophyta</taxon>
        <taxon>Magnoliopsida</taxon>
        <taxon>Liliopsida</taxon>
        <taxon>Poales</taxon>
        <taxon>Poaceae</taxon>
        <taxon>BOP clade</taxon>
        <taxon>Oryzoideae</taxon>
        <taxon>Oryzeae</taxon>
        <taxon>Oryzinae</taxon>
        <taxon>Leersia</taxon>
    </lineage>
</organism>
<evidence type="ECO:0000256" key="5">
    <source>
        <dbReference type="SAM" id="MobiDB-lite"/>
    </source>
</evidence>
<dbReference type="Pfam" id="PF03107">
    <property type="entry name" value="C1_2"/>
    <property type="match status" value="1"/>
</dbReference>
<dbReference type="AlphaFoldDB" id="A0A0D9X7P3"/>
<dbReference type="eggNOG" id="ENOG502QUAU">
    <property type="taxonomic scope" value="Eukaryota"/>
</dbReference>
<keyword evidence="6" id="KW-0812">Transmembrane</keyword>
<feature type="transmembrane region" description="Helical" evidence="6">
    <location>
        <begin position="229"/>
        <end position="253"/>
    </location>
</feature>
<dbReference type="Gene3D" id="3.30.60.90">
    <property type="match status" value="1"/>
</dbReference>
<dbReference type="PANTHER" id="PTHR46477">
    <property type="entry name" value="CYSTEINE/HISTIDINE-RICH C1 DOMAIN FAMILY PROTEIN"/>
    <property type="match status" value="1"/>
</dbReference>
<dbReference type="InterPro" id="IPR046349">
    <property type="entry name" value="C1-like_sf"/>
</dbReference>
<keyword evidence="6" id="KW-1133">Transmembrane helix</keyword>
<dbReference type="InterPro" id="IPR043145">
    <property type="entry name" value="Znf_ZZ_sf"/>
</dbReference>
<protein>
    <recommendedName>
        <fullName evidence="7">Phorbol-ester/DAG-type domain-containing protein</fullName>
    </recommendedName>
</protein>
<accession>A0A0D9X7P3</accession>
<keyword evidence="6" id="KW-0472">Membrane</keyword>
<evidence type="ECO:0000313" key="9">
    <source>
        <dbReference type="Proteomes" id="UP000032180"/>
    </source>
</evidence>
<dbReference type="Proteomes" id="UP000032180">
    <property type="component" value="Chromosome 8"/>
</dbReference>
<feature type="region of interest" description="Disordered" evidence="5">
    <location>
        <begin position="1"/>
        <end position="20"/>
    </location>
</feature>
<dbReference type="PROSITE" id="PS50081">
    <property type="entry name" value="ZF_DAG_PE_2"/>
    <property type="match status" value="1"/>
</dbReference>
<dbReference type="Gramene" id="LPERR08G11600.1">
    <property type="protein sequence ID" value="LPERR08G11600.1"/>
    <property type="gene ID" value="LPERR08G11600"/>
</dbReference>
<reference evidence="8" key="3">
    <citation type="submission" date="2015-04" db="UniProtKB">
        <authorList>
            <consortium name="EnsemblPlants"/>
        </authorList>
    </citation>
    <scope>IDENTIFICATION</scope>
</reference>
<keyword evidence="2" id="KW-0677">Repeat</keyword>
<dbReference type="EnsemblPlants" id="LPERR08G11600.1">
    <property type="protein sequence ID" value="LPERR08G11600.1"/>
    <property type="gene ID" value="LPERR08G11600"/>
</dbReference>
<reference evidence="8 9" key="1">
    <citation type="submission" date="2012-08" db="EMBL/GenBank/DDBJ databases">
        <title>Oryza genome evolution.</title>
        <authorList>
            <person name="Wing R.A."/>
        </authorList>
    </citation>
    <scope>NUCLEOTIDE SEQUENCE</scope>
</reference>
<keyword evidence="3" id="KW-0863">Zinc-finger</keyword>
<evidence type="ECO:0000256" key="3">
    <source>
        <dbReference type="ARBA" id="ARBA00022771"/>
    </source>
</evidence>
<keyword evidence="1" id="KW-0479">Metal-binding</keyword>
<feature type="domain" description="Phorbol-ester/DAG-type" evidence="7">
    <location>
        <begin position="18"/>
        <end position="74"/>
    </location>
</feature>
<dbReference type="SUPFAM" id="SSF57889">
    <property type="entry name" value="Cysteine-rich domain"/>
    <property type="match status" value="1"/>
</dbReference>
<evidence type="ECO:0000256" key="6">
    <source>
        <dbReference type="SAM" id="Phobius"/>
    </source>
</evidence>
<dbReference type="InterPro" id="IPR004146">
    <property type="entry name" value="DC1"/>
</dbReference>
<dbReference type="PANTHER" id="PTHR46477:SF25">
    <property type="entry name" value="OS08G0404500 PROTEIN"/>
    <property type="match status" value="1"/>
</dbReference>
<evidence type="ECO:0000259" key="7">
    <source>
        <dbReference type="PROSITE" id="PS50081"/>
    </source>
</evidence>